<evidence type="ECO:0000256" key="3">
    <source>
        <dbReference type="ARBA" id="ARBA00022989"/>
    </source>
</evidence>
<proteinExistence type="predicted"/>
<feature type="transmembrane region" description="Helical" evidence="5">
    <location>
        <begin position="178"/>
        <end position="199"/>
    </location>
</feature>
<reference evidence="7 8" key="1">
    <citation type="journal article" date="2019" name="Int. J. Syst. Evol. Microbiol.">
        <title>The Global Catalogue of Microorganisms (GCM) 10K type strain sequencing project: providing services to taxonomists for standard genome sequencing and annotation.</title>
        <authorList>
            <consortium name="The Broad Institute Genomics Platform"/>
            <consortium name="The Broad Institute Genome Sequencing Center for Infectious Disease"/>
            <person name="Wu L."/>
            <person name="Ma J."/>
        </authorList>
    </citation>
    <scope>NUCLEOTIDE SEQUENCE [LARGE SCALE GENOMIC DNA]</scope>
    <source>
        <strain evidence="7 8">JCM 16328</strain>
    </source>
</reference>
<evidence type="ECO:0000313" key="7">
    <source>
        <dbReference type="EMBL" id="GAA0670754.1"/>
    </source>
</evidence>
<name>A0AAV3T8J9_9EURY</name>
<feature type="transmembrane region" description="Helical" evidence="5">
    <location>
        <begin position="117"/>
        <end position="134"/>
    </location>
</feature>
<keyword evidence="8" id="KW-1185">Reference proteome</keyword>
<dbReference type="InterPro" id="IPR037185">
    <property type="entry name" value="EmrE-like"/>
</dbReference>
<dbReference type="EMBL" id="BAAADV010000002">
    <property type="protein sequence ID" value="GAA0670754.1"/>
    <property type="molecule type" value="Genomic_DNA"/>
</dbReference>
<feature type="transmembrane region" description="Helical" evidence="5">
    <location>
        <begin position="64"/>
        <end position="82"/>
    </location>
</feature>
<accession>A0AAV3T8J9</accession>
<keyword evidence="3 5" id="KW-1133">Transmembrane helix</keyword>
<dbReference type="PANTHER" id="PTHR32322:SF2">
    <property type="entry name" value="EAMA DOMAIN-CONTAINING PROTEIN"/>
    <property type="match status" value="1"/>
</dbReference>
<dbReference type="Pfam" id="PF00892">
    <property type="entry name" value="EamA"/>
    <property type="match status" value="2"/>
</dbReference>
<evidence type="ECO:0000259" key="6">
    <source>
        <dbReference type="Pfam" id="PF00892"/>
    </source>
</evidence>
<evidence type="ECO:0000313" key="8">
    <source>
        <dbReference type="Proteomes" id="UP001500420"/>
    </source>
</evidence>
<dbReference type="InterPro" id="IPR050638">
    <property type="entry name" value="AA-Vitamin_Transporters"/>
</dbReference>
<dbReference type="SUPFAM" id="SSF103481">
    <property type="entry name" value="Multidrug resistance efflux transporter EmrE"/>
    <property type="match status" value="2"/>
</dbReference>
<evidence type="ECO:0000256" key="2">
    <source>
        <dbReference type="ARBA" id="ARBA00022692"/>
    </source>
</evidence>
<feature type="transmembrane region" description="Helical" evidence="5">
    <location>
        <begin position="33"/>
        <end position="52"/>
    </location>
</feature>
<dbReference type="AlphaFoldDB" id="A0AAV3T8J9"/>
<feature type="transmembrane region" description="Helical" evidence="5">
    <location>
        <begin position="146"/>
        <end position="166"/>
    </location>
</feature>
<comment type="caution">
    <text evidence="7">The sequence shown here is derived from an EMBL/GenBank/DDBJ whole genome shotgun (WGS) entry which is preliminary data.</text>
</comment>
<feature type="domain" description="EamA" evidence="6">
    <location>
        <begin position="2"/>
        <end position="134"/>
    </location>
</feature>
<evidence type="ECO:0000256" key="1">
    <source>
        <dbReference type="ARBA" id="ARBA00004141"/>
    </source>
</evidence>
<keyword evidence="2 5" id="KW-0812">Transmembrane</keyword>
<protein>
    <submittedName>
        <fullName evidence="7">EamA family transporter</fullName>
    </submittedName>
</protein>
<comment type="subcellular location">
    <subcellularLocation>
        <location evidence="1">Membrane</location>
        <topology evidence="1">Multi-pass membrane protein</topology>
    </subcellularLocation>
</comment>
<dbReference type="GO" id="GO:0016020">
    <property type="term" value="C:membrane"/>
    <property type="evidence" value="ECO:0007669"/>
    <property type="project" value="UniProtKB-SubCell"/>
</dbReference>
<dbReference type="Proteomes" id="UP001500420">
    <property type="component" value="Unassembled WGS sequence"/>
</dbReference>
<evidence type="ECO:0000256" key="5">
    <source>
        <dbReference type="SAM" id="Phobius"/>
    </source>
</evidence>
<gene>
    <name evidence="7" type="ORF">GCM10009020_16290</name>
</gene>
<dbReference type="InterPro" id="IPR000620">
    <property type="entry name" value="EamA_dom"/>
</dbReference>
<evidence type="ECO:0000256" key="4">
    <source>
        <dbReference type="ARBA" id="ARBA00023136"/>
    </source>
</evidence>
<feature type="transmembrane region" description="Helical" evidence="5">
    <location>
        <begin position="211"/>
        <end position="230"/>
    </location>
</feature>
<feature type="domain" description="EamA" evidence="6">
    <location>
        <begin position="149"/>
        <end position="283"/>
    </location>
</feature>
<feature type="transmembrane region" description="Helical" evidence="5">
    <location>
        <begin position="267"/>
        <end position="283"/>
    </location>
</feature>
<dbReference type="PANTHER" id="PTHR32322">
    <property type="entry name" value="INNER MEMBRANE TRANSPORTER"/>
    <property type="match status" value="1"/>
</dbReference>
<sequence length="293" mass="29968">MLLFVALAAVWGSAFVAIKAGLAYIPPVLFAALRYDVAGVLMLGYAAVAVEQWRPRTGGEWRQVLVGAVLLIAAYHAFLFVGEQRVTSATAAVVVSLSPVLTTGFARLLLPDQSLSAVGAVGLALGFVGVVIVARPEPGALLSTDVVAVGLVFAAAASFALGSVLSERIAASLPVETMEAWSMIGGAAIMHAVSFLLPGESLADVAWTGEALLALGYLSVVASALGFLAYFELLGRLGAIEINLVSYVAPAFAAIVGWALLGEVIDAGTVAGFLAIVAGFALVKRRAIGAELS</sequence>
<feature type="transmembrane region" description="Helical" evidence="5">
    <location>
        <begin position="242"/>
        <end position="261"/>
    </location>
</feature>
<organism evidence="7 8">
    <name type="scientific">Natronoarchaeum mannanilyticum</name>
    <dbReference type="NCBI Taxonomy" id="926360"/>
    <lineage>
        <taxon>Archaea</taxon>
        <taxon>Methanobacteriati</taxon>
        <taxon>Methanobacteriota</taxon>
        <taxon>Stenosarchaea group</taxon>
        <taxon>Halobacteria</taxon>
        <taxon>Halobacteriales</taxon>
        <taxon>Natronoarchaeaceae</taxon>
    </lineage>
</organism>
<keyword evidence="4 5" id="KW-0472">Membrane</keyword>
<feature type="transmembrane region" description="Helical" evidence="5">
    <location>
        <begin position="88"/>
        <end position="110"/>
    </location>
</feature>